<name>A0ABU9CMH0_9BURK</name>
<comment type="caution">
    <text evidence="5">The sequence shown here is derived from an EMBL/GenBank/DDBJ whole genome shotgun (WGS) entry which is preliminary data.</text>
</comment>
<gene>
    <name evidence="5" type="ORF">AACH10_15990</name>
</gene>
<accession>A0ABU9CMH0</accession>
<evidence type="ECO:0000256" key="2">
    <source>
        <dbReference type="ARBA" id="ARBA00022741"/>
    </source>
</evidence>
<dbReference type="InterPro" id="IPR003439">
    <property type="entry name" value="ABC_transporter-like_ATP-bd"/>
</dbReference>
<dbReference type="EMBL" id="JBBUTH010000008">
    <property type="protein sequence ID" value="MEK8051752.1"/>
    <property type="molecule type" value="Genomic_DNA"/>
</dbReference>
<dbReference type="SMART" id="SM00382">
    <property type="entry name" value="AAA"/>
    <property type="match status" value="1"/>
</dbReference>
<keyword evidence="1" id="KW-1003">Cell membrane</keyword>
<dbReference type="Proteomes" id="UP001365405">
    <property type="component" value="Unassembled WGS sequence"/>
</dbReference>
<evidence type="ECO:0000259" key="4">
    <source>
        <dbReference type="PROSITE" id="PS50893"/>
    </source>
</evidence>
<dbReference type="PANTHER" id="PTHR43038:SF3">
    <property type="entry name" value="ABC TRANSPORTER G FAMILY MEMBER 20 ISOFORM X1"/>
    <property type="match status" value="1"/>
</dbReference>
<keyword evidence="6" id="KW-1185">Reference proteome</keyword>
<dbReference type="InterPro" id="IPR027417">
    <property type="entry name" value="P-loop_NTPase"/>
</dbReference>
<evidence type="ECO:0000313" key="6">
    <source>
        <dbReference type="Proteomes" id="UP001365405"/>
    </source>
</evidence>
<reference evidence="5 6" key="1">
    <citation type="submission" date="2024-04" db="EMBL/GenBank/DDBJ databases">
        <title>Novel species of the genus Ideonella isolated from streams.</title>
        <authorList>
            <person name="Lu H."/>
        </authorList>
    </citation>
    <scope>NUCLEOTIDE SEQUENCE [LARGE SCALE GENOMIC DNA]</scope>
    <source>
        <strain evidence="5 6">DXS22W</strain>
    </source>
</reference>
<protein>
    <submittedName>
        <fullName evidence="5">ABC transporter ATP-binding protein</fullName>
    </submittedName>
</protein>
<evidence type="ECO:0000313" key="5">
    <source>
        <dbReference type="EMBL" id="MEK8051752.1"/>
    </source>
</evidence>
<dbReference type="SUPFAM" id="SSF52540">
    <property type="entry name" value="P-loop containing nucleoside triphosphate hydrolases"/>
    <property type="match status" value="1"/>
</dbReference>
<keyword evidence="1" id="KW-0472">Membrane</keyword>
<dbReference type="CDD" id="cd03230">
    <property type="entry name" value="ABC_DR_subfamily_A"/>
    <property type="match status" value="1"/>
</dbReference>
<dbReference type="Pfam" id="PF00005">
    <property type="entry name" value="ABC_tran"/>
    <property type="match status" value="1"/>
</dbReference>
<dbReference type="InterPro" id="IPR003593">
    <property type="entry name" value="AAA+_ATPase"/>
</dbReference>
<dbReference type="PANTHER" id="PTHR43038">
    <property type="entry name" value="ATP-BINDING CASSETTE, SUB-FAMILY H, MEMBER 1"/>
    <property type="match status" value="1"/>
</dbReference>
<evidence type="ECO:0000256" key="1">
    <source>
        <dbReference type="ARBA" id="ARBA00022475"/>
    </source>
</evidence>
<organism evidence="5 6">
    <name type="scientific">Pseudaquabacterium inlustre</name>
    <dbReference type="NCBI Taxonomy" id="2984192"/>
    <lineage>
        <taxon>Bacteria</taxon>
        <taxon>Pseudomonadati</taxon>
        <taxon>Pseudomonadota</taxon>
        <taxon>Betaproteobacteria</taxon>
        <taxon>Burkholderiales</taxon>
        <taxon>Sphaerotilaceae</taxon>
        <taxon>Pseudaquabacterium</taxon>
    </lineage>
</organism>
<proteinExistence type="predicted"/>
<dbReference type="Gene3D" id="3.40.50.300">
    <property type="entry name" value="P-loop containing nucleotide triphosphate hydrolases"/>
    <property type="match status" value="1"/>
</dbReference>
<dbReference type="PROSITE" id="PS50893">
    <property type="entry name" value="ABC_TRANSPORTER_2"/>
    <property type="match status" value="1"/>
</dbReference>
<keyword evidence="3 5" id="KW-0067">ATP-binding</keyword>
<evidence type="ECO:0000256" key="3">
    <source>
        <dbReference type="ARBA" id="ARBA00022840"/>
    </source>
</evidence>
<keyword evidence="2" id="KW-0547">Nucleotide-binding</keyword>
<feature type="domain" description="ABC transporter" evidence="4">
    <location>
        <begin position="5"/>
        <end position="232"/>
    </location>
</feature>
<dbReference type="GO" id="GO:0005524">
    <property type="term" value="F:ATP binding"/>
    <property type="evidence" value="ECO:0007669"/>
    <property type="project" value="UniProtKB-KW"/>
</dbReference>
<sequence>MTQAIEVTGLTKRFDGRTVVDGIDLTVGQGRICGFLGPNGSGKTTTIRMLCGLLKPDAGEGRCLGHDIRREAALIKRQVGYMTQRFGLYDDLSIRENLDFVARLFELPGRRAAVDAALDRLGLASRQKQLAGSLSGGWKQRLALTACLLHGPRLLLLDEPTAGVDPKARREFWDEIHRLAADGITVLVSTHYMDEAERCHELCYIAYGQLLAKGTAAEVVAEAGATDLEDAFVRLVDRAKDNFA</sequence>